<feature type="coiled-coil region" evidence="1">
    <location>
        <begin position="56"/>
        <end position="113"/>
    </location>
</feature>
<protein>
    <submittedName>
        <fullName evidence="2">Uncharacterized protein</fullName>
    </submittedName>
</protein>
<dbReference type="EMBL" id="LN795824">
    <property type="protein sequence ID" value="CEO43760.1"/>
    <property type="molecule type" value="Genomic_DNA"/>
</dbReference>
<reference evidence="2" key="1">
    <citation type="submission" date="2015-01" db="EMBL/GenBank/DDBJ databases">
        <title>Novel erm(44)-related macrolide-lincosamide-streptogramin B resistance gene in Staphylococcus saprophyticus.</title>
        <authorList>
            <person name="Wendlandt S."/>
            <person name="Hess S."/>
            <person name="Li J."/>
            <person name="Kadlec K."/>
            <person name="Wang Y."/>
            <person name="Fessler A.T."/>
            <person name="Schwarz S."/>
            <person name="Gallert C."/>
        </authorList>
    </citation>
    <scope>NUCLEOTIDE SEQUENCE</scope>
    <source>
        <strain evidence="2">Ab-7</strain>
    </source>
</reference>
<evidence type="ECO:0000313" key="2">
    <source>
        <dbReference type="EMBL" id="CEO43760.1"/>
    </source>
</evidence>
<gene>
    <name evidence="2" type="primary">ORF_o55</name>
</gene>
<proteinExistence type="predicted"/>
<accession>A0A1L7RSM7</accession>
<evidence type="ECO:0000256" key="1">
    <source>
        <dbReference type="SAM" id="Coils"/>
    </source>
</evidence>
<organism evidence="2">
    <name type="scientific">Staphylococcus saprophyticus</name>
    <dbReference type="NCBI Taxonomy" id="29385"/>
    <lineage>
        <taxon>Bacteria</taxon>
        <taxon>Bacillati</taxon>
        <taxon>Bacillota</taxon>
        <taxon>Bacilli</taxon>
        <taxon>Bacillales</taxon>
        <taxon>Staphylococcaceae</taxon>
        <taxon>Staphylococcus</taxon>
    </lineage>
</organism>
<sequence>MAKVNEKSIEVFNKVIEPKVENKKHVALEKIKVTDKLKEFDYKMSHYRDENDYTMIASLKKEQGKLEDEIVALHEQSEDENHKLLDEDIKSFNDAYDKEVNELRNTNDKLIQEFNDKLNGAYEVYEKIAANKVEAMRRATRRNYLNTAISNPDQWRLSLQRNTSLVDDPFRTNTDPRIIANKFEQKLFNMNGRADSEFNNGNKKW</sequence>
<dbReference type="AlphaFoldDB" id="A0A1L7RSM7"/>
<name>A0A1L7RSM7_STASA</name>
<keyword evidence="1" id="KW-0175">Coiled coil</keyword>